<reference evidence="1" key="2">
    <citation type="submission" date="2021-09" db="EMBL/GenBank/DDBJ databases">
        <authorList>
            <person name="Jia N."/>
            <person name="Wang J."/>
            <person name="Shi W."/>
            <person name="Du L."/>
            <person name="Sun Y."/>
            <person name="Zhan W."/>
            <person name="Jiang J."/>
            <person name="Wang Q."/>
            <person name="Zhang B."/>
            <person name="Ji P."/>
            <person name="Sakyi L.B."/>
            <person name="Cui X."/>
            <person name="Yuan T."/>
            <person name="Jiang B."/>
            <person name="Yang W."/>
            <person name="Lam T.T.-Y."/>
            <person name="Chang Q."/>
            <person name="Ding S."/>
            <person name="Wang X."/>
            <person name="Zhu J."/>
            <person name="Ruan X."/>
            <person name="Zhao L."/>
            <person name="Wei J."/>
            <person name="Que T."/>
            <person name="Du C."/>
            <person name="Cheng J."/>
            <person name="Dai P."/>
            <person name="Han X."/>
            <person name="Huang E."/>
            <person name="Gao Y."/>
            <person name="Liu J."/>
            <person name="Shao H."/>
            <person name="Ye R."/>
            <person name="Li L."/>
            <person name="Wei W."/>
            <person name="Wang X."/>
            <person name="Wang C."/>
            <person name="Huo Q."/>
            <person name="Li W."/>
            <person name="Guo W."/>
            <person name="Chen H."/>
            <person name="Chen S."/>
            <person name="Zhou L."/>
            <person name="Zhou L."/>
            <person name="Ni X."/>
            <person name="Tian J."/>
            <person name="Zhou Y."/>
            <person name="Sheng Y."/>
            <person name="Liu T."/>
            <person name="Pan Y."/>
            <person name="Xia L."/>
            <person name="Li J."/>
            <person name="Zhao F."/>
            <person name="Cao W."/>
        </authorList>
    </citation>
    <scope>NUCLEOTIDE SEQUENCE</scope>
    <source>
        <strain evidence="1">Rmic-2018</strain>
        <tissue evidence="1">Larvae</tissue>
    </source>
</reference>
<name>A0A9J6DBF3_RHIMP</name>
<protein>
    <submittedName>
        <fullName evidence="1">Uncharacterized protein</fullName>
    </submittedName>
</protein>
<evidence type="ECO:0000313" key="2">
    <source>
        <dbReference type="Proteomes" id="UP000821866"/>
    </source>
</evidence>
<accession>A0A9J6DBF3</accession>
<organism evidence="1 2">
    <name type="scientific">Rhipicephalus microplus</name>
    <name type="common">Cattle tick</name>
    <name type="synonym">Boophilus microplus</name>
    <dbReference type="NCBI Taxonomy" id="6941"/>
    <lineage>
        <taxon>Eukaryota</taxon>
        <taxon>Metazoa</taxon>
        <taxon>Ecdysozoa</taxon>
        <taxon>Arthropoda</taxon>
        <taxon>Chelicerata</taxon>
        <taxon>Arachnida</taxon>
        <taxon>Acari</taxon>
        <taxon>Parasitiformes</taxon>
        <taxon>Ixodida</taxon>
        <taxon>Ixodoidea</taxon>
        <taxon>Ixodidae</taxon>
        <taxon>Rhipicephalinae</taxon>
        <taxon>Rhipicephalus</taxon>
        <taxon>Boophilus</taxon>
    </lineage>
</organism>
<reference evidence="1" key="1">
    <citation type="journal article" date="2020" name="Cell">
        <title>Large-Scale Comparative Analyses of Tick Genomes Elucidate Their Genetic Diversity and Vector Capacities.</title>
        <authorList>
            <consortium name="Tick Genome and Microbiome Consortium (TIGMIC)"/>
            <person name="Jia N."/>
            <person name="Wang J."/>
            <person name="Shi W."/>
            <person name="Du L."/>
            <person name="Sun Y."/>
            <person name="Zhan W."/>
            <person name="Jiang J.F."/>
            <person name="Wang Q."/>
            <person name="Zhang B."/>
            <person name="Ji P."/>
            <person name="Bell-Sakyi L."/>
            <person name="Cui X.M."/>
            <person name="Yuan T.T."/>
            <person name="Jiang B.G."/>
            <person name="Yang W.F."/>
            <person name="Lam T.T."/>
            <person name="Chang Q.C."/>
            <person name="Ding S.J."/>
            <person name="Wang X.J."/>
            <person name="Zhu J.G."/>
            <person name="Ruan X.D."/>
            <person name="Zhao L."/>
            <person name="Wei J.T."/>
            <person name="Ye R.Z."/>
            <person name="Que T.C."/>
            <person name="Du C.H."/>
            <person name="Zhou Y.H."/>
            <person name="Cheng J.X."/>
            <person name="Dai P.F."/>
            <person name="Guo W.B."/>
            <person name="Han X.H."/>
            <person name="Huang E.J."/>
            <person name="Li L.F."/>
            <person name="Wei W."/>
            <person name="Gao Y.C."/>
            <person name="Liu J.Z."/>
            <person name="Shao H.Z."/>
            <person name="Wang X."/>
            <person name="Wang C.C."/>
            <person name="Yang T.C."/>
            <person name="Huo Q.B."/>
            <person name="Li W."/>
            <person name="Chen H.Y."/>
            <person name="Chen S.E."/>
            <person name="Zhou L.G."/>
            <person name="Ni X.B."/>
            <person name="Tian J.H."/>
            <person name="Sheng Y."/>
            <person name="Liu T."/>
            <person name="Pan Y.S."/>
            <person name="Xia L.Y."/>
            <person name="Li J."/>
            <person name="Zhao F."/>
            <person name="Cao W.C."/>
        </authorList>
    </citation>
    <scope>NUCLEOTIDE SEQUENCE</scope>
    <source>
        <strain evidence="1">Rmic-2018</strain>
    </source>
</reference>
<dbReference type="AlphaFoldDB" id="A0A9J6DBF3"/>
<dbReference type="Proteomes" id="UP000821866">
    <property type="component" value="Chromosome 8"/>
</dbReference>
<proteinExistence type="predicted"/>
<keyword evidence="2" id="KW-1185">Reference proteome</keyword>
<evidence type="ECO:0000313" key="1">
    <source>
        <dbReference type="EMBL" id="KAH8019484.1"/>
    </source>
</evidence>
<sequence length="193" mass="21217">MDVQTEGEDSDPAHEHSDWTPIIRAYKADAAPASFKPSCHAQQELRVAQVVALRCEQLPLLPSSTIRVVFRPRGGLALNGAMAQPLMQALQVTAAGTDLGELHLRIHPMNNTFPATTCYEITALHLVQLKELVLQKTCYPVAAYTAPPHAAVRGVISQAYWEETPEQMLKDLQTRNPDLISSLPAEWVGPSPY</sequence>
<dbReference type="EMBL" id="JABSTU010000010">
    <property type="protein sequence ID" value="KAH8019484.1"/>
    <property type="molecule type" value="Genomic_DNA"/>
</dbReference>
<gene>
    <name evidence="1" type="ORF">HPB51_019777</name>
</gene>
<comment type="caution">
    <text evidence="1">The sequence shown here is derived from an EMBL/GenBank/DDBJ whole genome shotgun (WGS) entry which is preliminary data.</text>
</comment>